<feature type="domain" description="Response regulatory" evidence="2">
    <location>
        <begin position="1"/>
        <end position="103"/>
    </location>
</feature>
<feature type="modified residue" description="4-aspartylphosphate" evidence="1">
    <location>
        <position position="40"/>
    </location>
</feature>
<dbReference type="EMBL" id="CP013480">
    <property type="protein sequence ID" value="ALS60374.1"/>
    <property type="molecule type" value="Genomic_DNA"/>
</dbReference>
<organism evidence="3 4">
    <name type="scientific">Pandoraea norimbergensis</name>
    <dbReference type="NCBI Taxonomy" id="93219"/>
    <lineage>
        <taxon>Bacteria</taxon>
        <taxon>Pseudomonadati</taxon>
        <taxon>Pseudomonadota</taxon>
        <taxon>Betaproteobacteria</taxon>
        <taxon>Burkholderiales</taxon>
        <taxon>Burkholderiaceae</taxon>
        <taxon>Pandoraea</taxon>
    </lineage>
</organism>
<dbReference type="InterPro" id="IPR011006">
    <property type="entry name" value="CheY-like_superfamily"/>
</dbReference>
<protein>
    <recommendedName>
        <fullName evidence="2">Response regulatory domain-containing protein</fullName>
    </recommendedName>
</protein>
<proteinExistence type="predicted"/>
<dbReference type="SMART" id="SM00448">
    <property type="entry name" value="REC"/>
    <property type="match status" value="1"/>
</dbReference>
<evidence type="ECO:0000313" key="4">
    <source>
        <dbReference type="Proteomes" id="UP000060277"/>
    </source>
</evidence>
<dbReference type="Gene3D" id="3.40.50.2300">
    <property type="match status" value="1"/>
</dbReference>
<evidence type="ECO:0000259" key="2">
    <source>
        <dbReference type="PROSITE" id="PS50110"/>
    </source>
</evidence>
<evidence type="ECO:0000313" key="3">
    <source>
        <dbReference type="EMBL" id="ALS60374.1"/>
    </source>
</evidence>
<accession>A0ABN4JHL8</accession>
<keyword evidence="4" id="KW-1185">Reference proteome</keyword>
<gene>
    <name evidence="3" type="ORF">AT302_11930</name>
</gene>
<dbReference type="Proteomes" id="UP000060277">
    <property type="component" value="Chromosome"/>
</dbReference>
<dbReference type="Pfam" id="PF00072">
    <property type="entry name" value="Response_reg"/>
    <property type="match status" value="1"/>
</dbReference>
<evidence type="ECO:0000256" key="1">
    <source>
        <dbReference type="PROSITE-ProRule" id="PRU00169"/>
    </source>
</evidence>
<name>A0ABN4JHL8_9BURK</name>
<dbReference type="SUPFAM" id="SSF52172">
    <property type="entry name" value="CheY-like"/>
    <property type="match status" value="1"/>
</dbReference>
<reference evidence="4" key="1">
    <citation type="submission" date="2015-12" db="EMBL/GenBank/DDBJ databases">
        <title>Complete genome sequence of Pandoraea norimbergensis DSM 11628.</title>
        <authorList>
            <person name="Ee R."/>
            <person name="Lim Y.-L."/>
            <person name="Yong D."/>
            <person name="Yin W.-F."/>
            <person name="Chan K.-G."/>
        </authorList>
    </citation>
    <scope>NUCLEOTIDE SEQUENCE [LARGE SCALE GENOMIC DNA]</scope>
    <source>
        <strain evidence="4">DSM 11628</strain>
    </source>
</reference>
<keyword evidence="1" id="KW-0597">Phosphoprotein</keyword>
<sequence length="107" mass="11577">MRRAVERLLKLYGFRTRSFAGADDVGLIQCVRSAYCLVADVQLPGTSGPAFFAALPLPRPPVVFVTAYDNAKTRADIQRIGIAEVLTKPFLGSDLLAAIERAARVSP</sequence>
<dbReference type="PROSITE" id="PS50110">
    <property type="entry name" value="RESPONSE_REGULATORY"/>
    <property type="match status" value="1"/>
</dbReference>
<dbReference type="InterPro" id="IPR001789">
    <property type="entry name" value="Sig_transdc_resp-reg_receiver"/>
</dbReference>